<dbReference type="GO" id="GO:0007032">
    <property type="term" value="P:endosome organization"/>
    <property type="evidence" value="ECO:0007669"/>
    <property type="project" value="InterPro"/>
</dbReference>
<dbReference type="PANTHER" id="PTHR36983">
    <property type="entry name" value="DNAJ HOMOLOG SUBFAMILY C MEMBER 13"/>
    <property type="match status" value="1"/>
</dbReference>
<dbReference type="Pfam" id="PF19432">
    <property type="entry name" value="RME-8_N"/>
    <property type="match status" value="1"/>
</dbReference>
<dbReference type="Proteomes" id="UP001054902">
    <property type="component" value="Unassembled WGS sequence"/>
</dbReference>
<feature type="domain" description="DnaJ homologue subfamily C GRV2/DNAJC13 N-terminal" evidence="2">
    <location>
        <begin position="154"/>
        <end position="1014"/>
    </location>
</feature>
<dbReference type="PANTHER" id="PTHR36983:SF2">
    <property type="entry name" value="DNAJ HOMOLOG SUBFAMILY C MEMBER 13"/>
    <property type="match status" value="1"/>
</dbReference>
<evidence type="ECO:0000259" key="2">
    <source>
        <dbReference type="Pfam" id="PF19432"/>
    </source>
</evidence>
<keyword evidence="4" id="KW-1185">Reference proteome</keyword>
<dbReference type="GO" id="GO:2000641">
    <property type="term" value="P:regulation of early endosome to late endosome transport"/>
    <property type="evidence" value="ECO:0007669"/>
    <property type="project" value="InterPro"/>
</dbReference>
<dbReference type="InterPro" id="IPR044978">
    <property type="entry name" value="GRV2/DNAJC13"/>
</dbReference>
<accession>A0AAD3CRE3</accession>
<feature type="compositionally biased region" description="Polar residues" evidence="1">
    <location>
        <begin position="2483"/>
        <end position="2538"/>
    </location>
</feature>
<dbReference type="GO" id="GO:0010008">
    <property type="term" value="C:endosome membrane"/>
    <property type="evidence" value="ECO:0007669"/>
    <property type="project" value="TreeGrafter"/>
</dbReference>
<organism evidence="3 4">
    <name type="scientific">Chaetoceros tenuissimus</name>
    <dbReference type="NCBI Taxonomy" id="426638"/>
    <lineage>
        <taxon>Eukaryota</taxon>
        <taxon>Sar</taxon>
        <taxon>Stramenopiles</taxon>
        <taxon>Ochrophyta</taxon>
        <taxon>Bacillariophyta</taxon>
        <taxon>Coscinodiscophyceae</taxon>
        <taxon>Chaetocerotophycidae</taxon>
        <taxon>Chaetocerotales</taxon>
        <taxon>Chaetocerotaceae</taxon>
        <taxon>Chaetoceros</taxon>
    </lineage>
</organism>
<proteinExistence type="predicted"/>
<feature type="region of interest" description="Disordered" evidence="1">
    <location>
        <begin position="1"/>
        <end position="36"/>
    </location>
</feature>
<dbReference type="EMBL" id="BLLK01000040">
    <property type="protein sequence ID" value="GFH50802.1"/>
    <property type="molecule type" value="Genomic_DNA"/>
</dbReference>
<reference evidence="3 4" key="1">
    <citation type="journal article" date="2021" name="Sci. Rep.">
        <title>The genome of the diatom Chaetoceros tenuissimus carries an ancient integrated fragment of an extant virus.</title>
        <authorList>
            <person name="Hongo Y."/>
            <person name="Kimura K."/>
            <person name="Takaki Y."/>
            <person name="Yoshida Y."/>
            <person name="Baba S."/>
            <person name="Kobayashi G."/>
            <person name="Nagasaki K."/>
            <person name="Hano T."/>
            <person name="Tomaru Y."/>
        </authorList>
    </citation>
    <scope>NUCLEOTIDE SEQUENCE [LARGE SCALE GENOMIC DNA]</scope>
    <source>
        <strain evidence="3 4">NIES-3715</strain>
    </source>
</reference>
<dbReference type="GO" id="GO:0006898">
    <property type="term" value="P:receptor-mediated endocytosis"/>
    <property type="evidence" value="ECO:0007669"/>
    <property type="project" value="TreeGrafter"/>
</dbReference>
<comment type="caution">
    <text evidence="3">The sequence shown here is derived from an EMBL/GenBank/DDBJ whole genome shotgun (WGS) entry which is preliminary data.</text>
</comment>
<feature type="region of interest" description="Disordered" evidence="1">
    <location>
        <begin position="2472"/>
        <end position="2558"/>
    </location>
</feature>
<feature type="compositionally biased region" description="Polar residues" evidence="1">
    <location>
        <begin position="2435"/>
        <end position="2453"/>
    </location>
</feature>
<dbReference type="InterPro" id="IPR045802">
    <property type="entry name" value="GRV2/DNAJC13_N"/>
</dbReference>
<protein>
    <recommendedName>
        <fullName evidence="2">DnaJ homologue subfamily C GRV2/DNAJC13 N-terminal domain-containing protein</fullName>
    </recommendedName>
</protein>
<name>A0AAD3CRE3_9STRA</name>
<feature type="compositionally biased region" description="Low complexity" evidence="1">
    <location>
        <begin position="2412"/>
        <end position="2425"/>
    </location>
</feature>
<evidence type="ECO:0000313" key="4">
    <source>
        <dbReference type="Proteomes" id="UP001054902"/>
    </source>
</evidence>
<feature type="region of interest" description="Disordered" evidence="1">
    <location>
        <begin position="2394"/>
        <end position="2459"/>
    </location>
</feature>
<evidence type="ECO:0000313" key="3">
    <source>
        <dbReference type="EMBL" id="GFH50802.1"/>
    </source>
</evidence>
<gene>
    <name evidence="3" type="ORF">CTEN210_07278</name>
</gene>
<evidence type="ECO:0000256" key="1">
    <source>
        <dbReference type="SAM" id="MobiDB-lite"/>
    </source>
</evidence>
<sequence>MNSEQIYDPSKKGEDAHPNSSDPQIDTPVMGGQSGTYTLFNQQKEEHHDPSQIVESHRNAQATDQRQNIVIDAGAMRESIISQEGTNKMQSFLKTFAGSNTNTAQEEASKRDYSTISEEEKTSFDDFKRRFQGRPANRESKHYTIAPEVCIRKFLVTKVRSWRTGYSRILSLHETYFTTLDPDTREITNLWYYSQVRHYSAILQEPDCFLVDVQEDHKVTKLKFKCLPDNRNDVITAFAEILHKYQLSVSTSRNSSMQDPIFRQCQRFTRKGTRVDQSLVCAPHGMIELSKNGVPIRTYLYKDIKAVSYLSDDHSGVVFYMNETSRFNQSAKCTCKVWFIMSSSMASSYGRSELVTCLKSKFEVLALPFIVAETTSTQIILNMKHSQASIDFVGEEMGTFCVKKYSPRKKYMSGDIHQNGVCDKSLIITRKGYLIEKDVDGSVVNCRALADIINIVKHCKQSAEDQKVTVEYNGGLQRTYSGQNIDPFIVSLLDATVYLVKNFDTTVVDAVSKGHRMIFPGAKVSEPKDTSQNLFQAEPVEMLCLRLLYEVSTVTNTCFQNECYVKGSNMSWQQIINDTNSVIQVCKDFNANVSIQKADVLSSEKKFIEGSISALWEVLYVYLQRICNWQRQSSEEIPGIENLIVSTLPILQTLYRLLLTEDGYCSAVKIADVQGAIEMFWDVDSVFLEYWALKCISALVLPRPFTRQRDLRAEFQNKEYILARKHFVSKKLVEIMTSRSSELNAMVSSNTIESIICSHKDSTTASQFSDVMKEFDHHYMALLTMLQSKSSVLIENSSLFIQIIEIHIPSCAAKIRDAALSSGTLLHNFYHAIFSQNIGQRYLSRVLCSMWMNGRNSNEKKLLQRIVPSGFFSFLSVPALSEAEVDQLYSLESMELSKSFTISSTSGFGTNIKRFSSRIKIVLSEKEDSKLWENFPILFHMLTQNHSLPDLIWNAKTRNDLRIALQEEMKVLEESFRSKGVDTFAWNHERFFVKFPSLESEACVDSIYLRLWLSANDSYIKSWEDPPRLFQSLYRRLIFDFERDTEVAILCMKALARLYSLHARNIGVFPELPTLITFVTNTKHSQVQQSLLSLIFATLQPSDDKFGKVDVKQNGEQLLHSIGYFCTIISRSISTTYEMKNDNNDKVRVELSMTEAALSCLYYLLSMHRSVDSRGIPYFPIPFAKTLICDGLGDGNCPITKLCQSCLLSTEPRVVEITSKIIIASLEHNDVASRKIYTTGIFYFILLNKSTAWHLLADILHMTHLKQEAFIYNGPETFNKSILRNLLPAGLIKILVNQGPKQFTEIFFSDNNNPEVIWTSEMRDQLTKTLRNHLGNFSTCSREDDEYALYCYLPIPKIKYSNLDHAYFCHNYYLQNLCDEEKFKKWDINEPIAVFNASARAWQKIDEQQEIKKEEEEARAVFGIEDIVEIEKLDSEYMKLANKYYADLKNDEYRKERQEIELAYEMLQSLPYKSSNNGQSSFYFLQLIVKVQLLLLKRYSSEIGKQKYPSYKQLLHLLHNSTNNMIQSQSLITMCRTASELLFYTCLVSPSNAEALVEEKGVDVLAQILENVLKYMESLKDERNNDTTDSSLNNMLMEILVFIVRTISGLAFYEGGRKAIISFPEFPQLLQNWCHCIDLEIFGDVHGTNLLKRFALEGILSLLKESQIQEAFLDTCLLWLLINECLLYNSSLKIETPDAETFSNFVSDEEQNYFSGISVRALGMLCNELQQHATPTLSKGFFDVLKQVLTAPIACLLSSNDSEECLRAFNITAQTPLILWDEGMRSELTEFLQNMIVEARSQNMVSHYERGMSFEYSNLANEMNIGGVYVRIFNSMDVQQALPQISEVSKFASSLMKFIAISIENDAKDLDLISLSCKDSKSTADGSSCNYTTREHNEWCTIKDDKFQMCVSAVLKLVKMDSLVDEVFCTKEVVATILDLLTLQSDQSVFDDCFQIASVLCQRQAFASILSGESLTLWFLSKLLFGFQSQNMLDQHLKCWSLFEIFASSTLIATTLAKTSGWFEILCVTTGCITQVSEKVFREAAARVLARLLCDYEVSSTISSNLQHVFPPTLILQLKNNGVSAFLESFDANTTSPELIWNESTRKELKEILVEKLSKVYNIENKRCSSYNPLDNNTSIEYKEIRNYLQIGGVFVEQFLEDSSCPLLDSNKFLESLLEKWFNFVEKVSFSVSLGEEVKLLQLVTKAIVELCRVQPFLIEKFSIWGYTNHLINSLMKIRSTQDEVTLFQAFQLFQVISRDAFNVEAIIDFVDVEDNTIPDIIMNCLNGDSLHSRAAVIVLCFKNLVEITLGDLILLSLPKRSSKKEEMSITTAPSPAPGLDSIRMLRKLNVEDEKYIARMNILPSPAPTNDRVSKLKKSSESVDHPLAMMFEEPVAKKKTSKAIRPGNDFASRTSTTRTQRSRPSNLSHQHRLRQSNLQPLSSTAPFQTSGHTRAQLPHQAPRSIHSNFAGLVGEVNNGTGGSYPTTTVQTRKLSPQPQISSNVPQGSFADSRSSFNTPFSRNGQNQLNQSTFPQTHMHQGPDMRNSNNSFSSCHEVPGTSEYQPKQLQIQPNHQILSDHYPPNSSVQTVINSDEYCPDNSLSMQSGINDFKEDQYQQAVNEETIDDDKLNKGAPNSLKGRRIFLDNILNSGFVEFIITKVLLNENLSKYKDSSEIRTYVLDILQLLISDPGFGSNFKDIILTLPSFSIDSIE</sequence>